<feature type="region of interest" description="Disordered" evidence="1">
    <location>
        <begin position="33"/>
        <end position="66"/>
    </location>
</feature>
<dbReference type="AlphaFoldDB" id="A0A8S1ARL9"/>
<dbReference type="Proteomes" id="UP000494256">
    <property type="component" value="Unassembled WGS sequence"/>
</dbReference>
<comment type="caution">
    <text evidence="3">The sequence shown here is derived from an EMBL/GenBank/DDBJ whole genome shotgun (WGS) entry which is preliminary data.</text>
</comment>
<evidence type="ECO:0000313" key="4">
    <source>
        <dbReference type="Proteomes" id="UP000494106"/>
    </source>
</evidence>
<protein>
    <submittedName>
        <fullName evidence="3">Uncharacterized protein</fullName>
    </submittedName>
</protein>
<name>A0A8S1ARL9_ARCPL</name>
<dbReference type="OrthoDB" id="10330964at2759"/>
<accession>A0A8S1ARL9</accession>
<reference evidence="4 5" key="1">
    <citation type="submission" date="2020-04" db="EMBL/GenBank/DDBJ databases">
        <authorList>
            <person name="Wallbank WR R."/>
            <person name="Pardo Diaz C."/>
            <person name="Kozak K."/>
            <person name="Martin S."/>
            <person name="Jiggins C."/>
            <person name="Moest M."/>
            <person name="Warren A I."/>
            <person name="Byers J.R.P. K."/>
            <person name="Montejo-Kovacevich G."/>
            <person name="Yen C E."/>
        </authorList>
    </citation>
    <scope>NUCLEOTIDE SEQUENCE [LARGE SCALE GENOMIC DNA]</scope>
</reference>
<proteinExistence type="predicted"/>
<evidence type="ECO:0000313" key="2">
    <source>
        <dbReference type="EMBL" id="CAB3224005.1"/>
    </source>
</evidence>
<dbReference type="EMBL" id="CADEBC010000135">
    <property type="protein sequence ID" value="CAB3224005.1"/>
    <property type="molecule type" value="Genomic_DNA"/>
</dbReference>
<feature type="compositionally biased region" description="Basic residues" evidence="1">
    <location>
        <begin position="55"/>
        <end position="66"/>
    </location>
</feature>
<sequence>MFVCILSVNRKHVRVVGAPVCGVWRMRVAWREAEQGDVTEPRPPASREPPTAVPHARRSGTKTPRA</sequence>
<gene>
    <name evidence="3" type="ORF">APLA_LOCUS11876</name>
    <name evidence="2" type="ORF">APLA_LOCUS1907</name>
</gene>
<evidence type="ECO:0000313" key="3">
    <source>
        <dbReference type="EMBL" id="CAB3247381.1"/>
    </source>
</evidence>
<organism evidence="3 5">
    <name type="scientific">Arctia plantaginis</name>
    <name type="common">Wood tiger moth</name>
    <name type="synonym">Phalaena plantaginis</name>
    <dbReference type="NCBI Taxonomy" id="874455"/>
    <lineage>
        <taxon>Eukaryota</taxon>
        <taxon>Metazoa</taxon>
        <taxon>Ecdysozoa</taxon>
        <taxon>Arthropoda</taxon>
        <taxon>Hexapoda</taxon>
        <taxon>Insecta</taxon>
        <taxon>Pterygota</taxon>
        <taxon>Neoptera</taxon>
        <taxon>Endopterygota</taxon>
        <taxon>Lepidoptera</taxon>
        <taxon>Glossata</taxon>
        <taxon>Ditrysia</taxon>
        <taxon>Noctuoidea</taxon>
        <taxon>Erebidae</taxon>
        <taxon>Arctiinae</taxon>
        <taxon>Arctia</taxon>
    </lineage>
</organism>
<evidence type="ECO:0000313" key="5">
    <source>
        <dbReference type="Proteomes" id="UP000494256"/>
    </source>
</evidence>
<dbReference type="EMBL" id="CADEBD010000337">
    <property type="protein sequence ID" value="CAB3247381.1"/>
    <property type="molecule type" value="Genomic_DNA"/>
</dbReference>
<keyword evidence="4" id="KW-1185">Reference proteome</keyword>
<dbReference type="Proteomes" id="UP000494106">
    <property type="component" value="Unassembled WGS sequence"/>
</dbReference>
<evidence type="ECO:0000256" key="1">
    <source>
        <dbReference type="SAM" id="MobiDB-lite"/>
    </source>
</evidence>